<dbReference type="PANTHER" id="PTHR30244:SF34">
    <property type="entry name" value="DTDP-4-AMINO-4,6-DIDEOXYGALACTOSE TRANSAMINASE"/>
    <property type="match status" value="1"/>
</dbReference>
<dbReference type="PIRSF" id="PIRSF000390">
    <property type="entry name" value="PLP_StrS"/>
    <property type="match status" value="1"/>
</dbReference>
<keyword evidence="1 3" id="KW-0663">Pyridoxal phosphate</keyword>
<dbReference type="Proteomes" id="UP001142810">
    <property type="component" value="Unassembled WGS sequence"/>
</dbReference>
<evidence type="ECO:0000256" key="2">
    <source>
        <dbReference type="ARBA" id="ARBA00037999"/>
    </source>
</evidence>
<reference evidence="4" key="1">
    <citation type="submission" date="2022-11" db="EMBL/GenBank/DDBJ databases">
        <title>Alteromonas sp. nov., isolated from sea water of the Qingdao.</title>
        <authorList>
            <person name="Wang Q."/>
        </authorList>
    </citation>
    <scope>NUCLEOTIDE SEQUENCE</scope>
    <source>
        <strain evidence="4">ASW11-7</strain>
    </source>
</reference>
<dbReference type="Gene3D" id="3.90.1150.10">
    <property type="entry name" value="Aspartate Aminotransferase, domain 1"/>
    <property type="match status" value="1"/>
</dbReference>
<dbReference type="InterPro" id="IPR000653">
    <property type="entry name" value="DegT/StrS_aminotransferase"/>
</dbReference>
<accession>A0ABT3P4C4</accession>
<dbReference type="PANTHER" id="PTHR30244">
    <property type="entry name" value="TRANSAMINASE"/>
    <property type="match status" value="1"/>
</dbReference>
<dbReference type="InterPro" id="IPR015424">
    <property type="entry name" value="PyrdxlP-dep_Trfase"/>
</dbReference>
<dbReference type="InterPro" id="IPR020026">
    <property type="entry name" value="PseC"/>
</dbReference>
<dbReference type="EC" id="2.6.1.92" evidence="4"/>
<dbReference type="Gene3D" id="3.40.640.10">
    <property type="entry name" value="Type I PLP-dependent aspartate aminotransferase-like (Major domain)"/>
    <property type="match status" value="1"/>
</dbReference>
<dbReference type="CDD" id="cd00616">
    <property type="entry name" value="AHBA_syn"/>
    <property type="match status" value="1"/>
</dbReference>
<dbReference type="GO" id="GO:0008483">
    <property type="term" value="F:transaminase activity"/>
    <property type="evidence" value="ECO:0007669"/>
    <property type="project" value="UniProtKB-KW"/>
</dbReference>
<keyword evidence="4" id="KW-0032">Aminotransferase</keyword>
<keyword evidence="4" id="KW-0808">Transferase</keyword>
<name>A0ABT3P4C4_9ALTE</name>
<dbReference type="InterPro" id="IPR015421">
    <property type="entry name" value="PyrdxlP-dep_Trfase_major"/>
</dbReference>
<dbReference type="Pfam" id="PF01041">
    <property type="entry name" value="DegT_DnrJ_EryC1"/>
    <property type="match status" value="1"/>
</dbReference>
<proteinExistence type="inferred from homology"/>
<dbReference type="SUPFAM" id="SSF53383">
    <property type="entry name" value="PLP-dependent transferases"/>
    <property type="match status" value="1"/>
</dbReference>
<evidence type="ECO:0000256" key="3">
    <source>
        <dbReference type="RuleBase" id="RU004508"/>
    </source>
</evidence>
<protein>
    <submittedName>
        <fullName evidence="4">UDP-4-amino-4, 6-dideoxy-N-acetyl-beta-L-altrosamine transaminase</fullName>
        <ecNumber evidence="4">2.6.1.92</ecNumber>
    </submittedName>
</protein>
<comment type="similarity">
    <text evidence="2 3">Belongs to the DegT/DnrJ/EryC1 family.</text>
</comment>
<dbReference type="RefSeq" id="WP_265616305.1">
    <property type="nucleotide sequence ID" value="NZ_JAPFRD010000005.1"/>
</dbReference>
<dbReference type="NCBIfam" id="TIGR03588">
    <property type="entry name" value="PseC"/>
    <property type="match status" value="1"/>
</dbReference>
<dbReference type="EMBL" id="JAPFRD010000005">
    <property type="protein sequence ID" value="MCW8107598.1"/>
    <property type="molecule type" value="Genomic_DNA"/>
</dbReference>
<sequence length="381" mass="42291">MIPYGCHDIQESDIDAVVDVLKNEFLTQGTQVPAFEQALCDYTGAKYAVAANSGTSALHIACLAAEVGTGDWVWTSPNSFAASANCALYCGARVDFVDIDPDTRNMSTSALEEKIEHAKKQGTLPKAIVVVHFAGSSCDMKAISELTNPYGIVLIEDAAHALGGRDAQDNKVGKCTYTDMTVLSFHPVKSITSAEGGAVTTNSERFRQKLKLFSSHGITRDPAMLNTSDAQQSWFYAQLELGYNYRLSDLHAVLGKSQLQRLDEYIAARRERAKKYDQALPSLPIKKPLVDDNSAWHLYTIELTEHSRQYVFDTLRKNGVGVNVHYIPIHLHPYYQNLGFRKGQFTNAETYYDRALSLPLYPTLSKTDQQHVITQLEQVLS</sequence>
<keyword evidence="5" id="KW-1185">Reference proteome</keyword>
<comment type="caution">
    <text evidence="4">The sequence shown here is derived from an EMBL/GenBank/DDBJ whole genome shotgun (WGS) entry which is preliminary data.</text>
</comment>
<evidence type="ECO:0000313" key="5">
    <source>
        <dbReference type="Proteomes" id="UP001142810"/>
    </source>
</evidence>
<evidence type="ECO:0000256" key="1">
    <source>
        <dbReference type="ARBA" id="ARBA00022898"/>
    </source>
</evidence>
<evidence type="ECO:0000313" key="4">
    <source>
        <dbReference type="EMBL" id="MCW8107598.1"/>
    </source>
</evidence>
<gene>
    <name evidence="4" type="primary">pseC</name>
    <name evidence="4" type="ORF">OPS25_03645</name>
</gene>
<organism evidence="4 5">
    <name type="scientific">Alteromonas aquimaris</name>
    <dbReference type="NCBI Taxonomy" id="2998417"/>
    <lineage>
        <taxon>Bacteria</taxon>
        <taxon>Pseudomonadati</taxon>
        <taxon>Pseudomonadota</taxon>
        <taxon>Gammaproteobacteria</taxon>
        <taxon>Alteromonadales</taxon>
        <taxon>Alteromonadaceae</taxon>
        <taxon>Alteromonas/Salinimonas group</taxon>
        <taxon>Alteromonas</taxon>
    </lineage>
</organism>
<dbReference type="InterPro" id="IPR015422">
    <property type="entry name" value="PyrdxlP-dep_Trfase_small"/>
</dbReference>